<protein>
    <recommendedName>
        <fullName evidence="5">Lipoprotein-attachment site-containing protein</fullName>
    </recommendedName>
</protein>
<dbReference type="EMBL" id="FRAB01000008">
    <property type="protein sequence ID" value="SHJ88271.1"/>
    <property type="molecule type" value="Genomic_DNA"/>
</dbReference>
<dbReference type="AlphaFoldDB" id="A0A1M6MXN6"/>
<proteinExistence type="predicted"/>
<gene>
    <name evidence="3" type="ORF">SAMN05192548_1008197</name>
</gene>
<dbReference type="PROSITE" id="PS51257">
    <property type="entry name" value="PROKAR_LIPOPROTEIN"/>
    <property type="match status" value="1"/>
</dbReference>
<evidence type="ECO:0000313" key="4">
    <source>
        <dbReference type="Proteomes" id="UP000184395"/>
    </source>
</evidence>
<feature type="compositionally biased region" description="Low complexity" evidence="1">
    <location>
        <begin position="35"/>
        <end position="46"/>
    </location>
</feature>
<feature type="region of interest" description="Disordered" evidence="1">
    <location>
        <begin position="25"/>
        <end position="75"/>
    </location>
</feature>
<keyword evidence="2" id="KW-0732">Signal</keyword>
<evidence type="ECO:0000256" key="1">
    <source>
        <dbReference type="SAM" id="MobiDB-lite"/>
    </source>
</evidence>
<evidence type="ECO:0000313" key="3">
    <source>
        <dbReference type="EMBL" id="SHJ88271.1"/>
    </source>
</evidence>
<feature type="signal peptide" evidence="2">
    <location>
        <begin position="1"/>
        <end position="21"/>
    </location>
</feature>
<evidence type="ECO:0008006" key="5">
    <source>
        <dbReference type="Google" id="ProtNLM"/>
    </source>
</evidence>
<organism evidence="3 4">
    <name type="scientific">Paraburkholderia terricola</name>
    <dbReference type="NCBI Taxonomy" id="169427"/>
    <lineage>
        <taxon>Bacteria</taxon>
        <taxon>Pseudomonadati</taxon>
        <taxon>Pseudomonadota</taxon>
        <taxon>Betaproteobacteria</taxon>
        <taxon>Burkholderiales</taxon>
        <taxon>Burkholderiaceae</taxon>
        <taxon>Paraburkholderia</taxon>
    </lineage>
</organism>
<dbReference type="Proteomes" id="UP000184395">
    <property type="component" value="Unassembled WGS sequence"/>
</dbReference>
<name>A0A1M6MXN6_9BURK</name>
<evidence type="ECO:0000256" key="2">
    <source>
        <dbReference type="SAM" id="SignalP"/>
    </source>
</evidence>
<feature type="chain" id="PRO_5009919624" description="Lipoprotein-attachment site-containing protein" evidence="2">
    <location>
        <begin position="22"/>
        <end position="75"/>
    </location>
</feature>
<sequence length="75" mass="7333">MNSILRSTLIAASIAALTVGASGCKRVDNTSRDTMSSGSSGVMSNSAAPSGTGNSDAAKRVTPPVGIAPARPASQ</sequence>
<accession>A0A1M6MXN6</accession>
<reference evidence="3 4" key="1">
    <citation type="submission" date="2016-11" db="EMBL/GenBank/DDBJ databases">
        <authorList>
            <person name="Jaros S."/>
            <person name="Januszkiewicz K."/>
            <person name="Wedrychowicz H."/>
        </authorList>
    </citation>
    <scope>NUCLEOTIDE SEQUENCE [LARGE SCALE GENOMIC DNA]</scope>
    <source>
        <strain evidence="3 4">LMG 20594</strain>
    </source>
</reference>